<organism evidence="2 3">
    <name type="scientific">Melipona quadrifasciata</name>
    <dbReference type="NCBI Taxonomy" id="166423"/>
    <lineage>
        <taxon>Eukaryota</taxon>
        <taxon>Metazoa</taxon>
        <taxon>Ecdysozoa</taxon>
        <taxon>Arthropoda</taxon>
        <taxon>Hexapoda</taxon>
        <taxon>Insecta</taxon>
        <taxon>Pterygota</taxon>
        <taxon>Neoptera</taxon>
        <taxon>Endopterygota</taxon>
        <taxon>Hymenoptera</taxon>
        <taxon>Apocrita</taxon>
        <taxon>Aculeata</taxon>
        <taxon>Apoidea</taxon>
        <taxon>Anthophila</taxon>
        <taxon>Apidae</taxon>
        <taxon>Melipona</taxon>
    </lineage>
</organism>
<reference evidence="2 3" key="1">
    <citation type="submission" date="2015-07" db="EMBL/GenBank/DDBJ databases">
        <title>The genome of Melipona quadrifasciata.</title>
        <authorList>
            <person name="Pan H."/>
            <person name="Kapheim K."/>
        </authorList>
    </citation>
    <scope>NUCLEOTIDE SEQUENCE [LARGE SCALE GENOMIC DNA]</scope>
    <source>
        <strain evidence="2">0111107301</strain>
        <tissue evidence="2">Whole body</tissue>
    </source>
</reference>
<gene>
    <name evidence="2" type="ORF">WN51_13838</name>
</gene>
<feature type="compositionally biased region" description="Basic and acidic residues" evidence="1">
    <location>
        <begin position="229"/>
        <end position="240"/>
    </location>
</feature>
<dbReference type="AlphaFoldDB" id="A0A0M8ZYL6"/>
<evidence type="ECO:0000256" key="1">
    <source>
        <dbReference type="SAM" id="MobiDB-lite"/>
    </source>
</evidence>
<keyword evidence="3" id="KW-1185">Reference proteome</keyword>
<accession>A0A0M8ZYL6</accession>
<dbReference type="EMBL" id="KQ435794">
    <property type="protein sequence ID" value="KOX73760.1"/>
    <property type="molecule type" value="Genomic_DNA"/>
</dbReference>
<feature type="compositionally biased region" description="Low complexity" evidence="1">
    <location>
        <begin position="216"/>
        <end position="228"/>
    </location>
</feature>
<feature type="region of interest" description="Disordered" evidence="1">
    <location>
        <begin position="216"/>
        <end position="240"/>
    </location>
</feature>
<evidence type="ECO:0000313" key="2">
    <source>
        <dbReference type="EMBL" id="KOX73760.1"/>
    </source>
</evidence>
<dbReference type="Proteomes" id="UP000053105">
    <property type="component" value="Unassembled WGS sequence"/>
</dbReference>
<protein>
    <submittedName>
        <fullName evidence="2">Uncharacterized protein</fullName>
    </submittedName>
</protein>
<proteinExistence type="predicted"/>
<evidence type="ECO:0000313" key="3">
    <source>
        <dbReference type="Proteomes" id="UP000053105"/>
    </source>
</evidence>
<sequence length="240" mass="26798">MNQSGEHLRFLGLNLILVLIGRKREIDSGKRKGRKVVSNVPLLFEELTQLMHDSRKPTTNDSSSEIVLTHAEHVFKSVDHRGNINHCAMLQQQDLMFKTKKKRKPLQRENSKHGVGIVCVRKYAGIATKQVTTSRNLCWTNGLIPLSTQSPLPLQAVLRDVTYESGQSRRPARTTTILLPWVRHNVTMEHSLCVTRIANAATLSVSHTMASPDSARAANAASLANTQAKHMDRGSDHQDE</sequence>
<name>A0A0M8ZYL6_9HYME</name>